<feature type="domain" description="RRM" evidence="5">
    <location>
        <begin position="407"/>
        <end position="497"/>
    </location>
</feature>
<dbReference type="SUPFAM" id="SSF54928">
    <property type="entry name" value="RNA-binding domain, RBD"/>
    <property type="match status" value="1"/>
</dbReference>
<keyword evidence="2 3" id="KW-0694">RNA-binding</keyword>
<feature type="region of interest" description="Disordered" evidence="4">
    <location>
        <begin position="480"/>
        <end position="526"/>
    </location>
</feature>
<organism evidence="7">
    <name type="scientific">Candida tenuis (strain ATCC 10573 / BCRC 21748 / CBS 615 / JCM 9827 / NBRC 10315 / NRRL Y-1498 / VKM Y-70)</name>
    <name type="common">Yeast</name>
    <name type="synonym">Yamadazyma tenuis</name>
    <dbReference type="NCBI Taxonomy" id="590646"/>
    <lineage>
        <taxon>Eukaryota</taxon>
        <taxon>Fungi</taxon>
        <taxon>Dikarya</taxon>
        <taxon>Ascomycota</taxon>
        <taxon>Saccharomycotina</taxon>
        <taxon>Pichiomycetes</taxon>
        <taxon>Debaryomycetaceae</taxon>
        <taxon>Yamadazyma</taxon>
    </lineage>
</organism>
<feature type="region of interest" description="Disordered" evidence="4">
    <location>
        <begin position="48"/>
        <end position="78"/>
    </location>
</feature>
<dbReference type="OrthoDB" id="431169at2759"/>
<keyword evidence="7" id="KW-1185">Reference proteome</keyword>
<gene>
    <name evidence="6" type="ORF">CANTEDRAFT_94398</name>
</gene>
<dbReference type="InterPro" id="IPR000504">
    <property type="entry name" value="RRM_dom"/>
</dbReference>
<dbReference type="Gene3D" id="3.30.70.330">
    <property type="match status" value="1"/>
</dbReference>
<dbReference type="Pfam" id="PF00076">
    <property type="entry name" value="RRM_1"/>
    <property type="match status" value="1"/>
</dbReference>
<dbReference type="HOGENOM" id="CLU_018359_0_0_1"/>
<proteinExistence type="predicted"/>
<dbReference type="EMBL" id="GL996527">
    <property type="protein sequence ID" value="EGV61507.1"/>
    <property type="molecule type" value="Genomic_DNA"/>
</dbReference>
<dbReference type="STRING" id="590646.G3BB77"/>
<protein>
    <recommendedName>
        <fullName evidence="5">RRM domain-containing protein</fullName>
    </recommendedName>
</protein>
<evidence type="ECO:0000313" key="6">
    <source>
        <dbReference type="EMBL" id="EGV61507.1"/>
    </source>
</evidence>
<dbReference type="GO" id="GO:0008361">
    <property type="term" value="P:regulation of cell size"/>
    <property type="evidence" value="ECO:0007669"/>
    <property type="project" value="UniProtKB-ARBA"/>
</dbReference>
<dbReference type="CDD" id="cd12245">
    <property type="entry name" value="RRM_scw1_like"/>
    <property type="match status" value="1"/>
</dbReference>
<dbReference type="InterPro" id="IPR035979">
    <property type="entry name" value="RBD_domain_sf"/>
</dbReference>
<dbReference type="FunFam" id="3.30.70.330:FF:000089">
    <property type="entry name" value="RNA binding protein"/>
    <property type="match status" value="1"/>
</dbReference>
<dbReference type="PROSITE" id="PS50102">
    <property type="entry name" value="RRM"/>
    <property type="match status" value="1"/>
</dbReference>
<feature type="compositionally biased region" description="Polar residues" evidence="4">
    <location>
        <begin position="284"/>
        <end position="324"/>
    </location>
</feature>
<dbReference type="KEGG" id="cten:18250392"/>
<accession>G3BB77</accession>
<feature type="compositionally biased region" description="Low complexity" evidence="4">
    <location>
        <begin position="500"/>
        <end position="516"/>
    </location>
</feature>
<name>G3BB77_CANTC</name>
<dbReference type="Proteomes" id="UP000000707">
    <property type="component" value="Unassembled WGS sequence"/>
</dbReference>
<evidence type="ECO:0000256" key="3">
    <source>
        <dbReference type="PROSITE-ProRule" id="PRU00176"/>
    </source>
</evidence>
<feature type="region of interest" description="Disordered" evidence="4">
    <location>
        <begin position="278"/>
        <end position="367"/>
    </location>
</feature>
<evidence type="ECO:0000256" key="4">
    <source>
        <dbReference type="SAM" id="MobiDB-lite"/>
    </source>
</evidence>
<evidence type="ECO:0000256" key="2">
    <source>
        <dbReference type="ARBA" id="ARBA00022884"/>
    </source>
</evidence>
<dbReference type="AlphaFoldDB" id="G3BB77"/>
<dbReference type="InterPro" id="IPR012677">
    <property type="entry name" value="Nucleotide-bd_a/b_plait_sf"/>
</dbReference>
<evidence type="ECO:0000256" key="1">
    <source>
        <dbReference type="ARBA" id="ARBA00022553"/>
    </source>
</evidence>
<dbReference type="GO" id="GO:0003723">
    <property type="term" value="F:RNA binding"/>
    <property type="evidence" value="ECO:0007669"/>
    <property type="project" value="UniProtKB-UniRule"/>
</dbReference>
<feature type="compositionally biased region" description="Low complexity" evidence="4">
    <location>
        <begin position="325"/>
        <end position="367"/>
    </location>
</feature>
<dbReference type="SMART" id="SM00360">
    <property type="entry name" value="RRM"/>
    <property type="match status" value="1"/>
</dbReference>
<keyword evidence="1" id="KW-0597">Phosphoprotein</keyword>
<feature type="compositionally biased region" description="Low complexity" evidence="4">
    <location>
        <begin position="53"/>
        <end position="78"/>
    </location>
</feature>
<dbReference type="GeneID" id="18250392"/>
<dbReference type="PANTHER" id="PTHR10501">
    <property type="entry name" value="U1 SMALL NUCLEAR RIBONUCLEOPROTEIN A/U2 SMALL NUCLEAR RIBONUCLEOPROTEIN B"/>
    <property type="match status" value="1"/>
</dbReference>
<evidence type="ECO:0000259" key="5">
    <source>
        <dbReference type="PROSITE" id="PS50102"/>
    </source>
</evidence>
<dbReference type="eggNOG" id="KOG0118">
    <property type="taxonomic scope" value="Eukaryota"/>
</dbReference>
<sequence>MSDHYNIQLDTNAPSQMIHPHPQTVLPPTSQHLAPLLVPPSGVNTLGDVQVQVPPTSVGGSSSGPNSGGPASAPSALPSVVEAPTSSSAFVLKIHNIPHDVSVREATLVFALVIDHIVKIDLNANEHVISAYFNNFNTCLTTYKLLHQKCIFGNDVPVSVEMEESLGLDFNQLSLRNGGSTGASASGTVRSRFSFSDPFEFDKDLESQTSSQPQTPINNLNFDWSQSNSASLASKNTSSSRRTSSAFFQSNFSNNLLNNSFLSQPLGQPIVGQSLMQPMGQIPAPQSVSQTSPDAPSASVNVQSGTALGASANSGQAQPPSQNGSVSSTAANTAPTPPGTTASAPASTQSAPATAVSPSASAAQPSAAITSPIQQVAGGARKDVPDLSLLARVPPPANPADQNPPCNTLYVGNLPPDATEQELRALFSPQKGFRRLSFRTKANASGSGSNNHGPMCFVEFEDVAHATRALAELYGRILPRPSSSNGKGGIRLSFSKNPLGVRGSQRRSSSNQVNNGTFNYNYHMKP</sequence>
<evidence type="ECO:0000313" key="7">
    <source>
        <dbReference type="Proteomes" id="UP000000707"/>
    </source>
</evidence>
<reference evidence="6 7" key="1">
    <citation type="journal article" date="2011" name="Proc. Natl. Acad. Sci. U.S.A.">
        <title>Comparative genomics of xylose-fermenting fungi for enhanced biofuel production.</title>
        <authorList>
            <person name="Wohlbach D.J."/>
            <person name="Kuo A."/>
            <person name="Sato T.K."/>
            <person name="Potts K.M."/>
            <person name="Salamov A.A."/>
            <person name="LaButti K.M."/>
            <person name="Sun H."/>
            <person name="Clum A."/>
            <person name="Pangilinan J.L."/>
            <person name="Lindquist E.A."/>
            <person name="Lucas S."/>
            <person name="Lapidus A."/>
            <person name="Jin M."/>
            <person name="Gunawan C."/>
            <person name="Balan V."/>
            <person name="Dale B.E."/>
            <person name="Jeffries T.W."/>
            <person name="Zinkel R."/>
            <person name="Barry K.W."/>
            <person name="Grigoriev I.V."/>
            <person name="Gasch A.P."/>
        </authorList>
    </citation>
    <scope>NUCLEOTIDE SEQUENCE [LARGE SCALE GENOMIC DNA]</scope>
    <source>
        <strain evidence="7">ATCC 10573 / BCRC 21748 / CBS 615 / JCM 9827 / NBRC 10315 / NRRL Y-1498 / VKM Y-70</strain>
    </source>
</reference>
<feature type="region of interest" description="Disordered" evidence="4">
    <location>
        <begin position="1"/>
        <end position="25"/>
    </location>
</feature>